<protein>
    <submittedName>
        <fullName evidence="1">Uncharacterized protein</fullName>
    </submittedName>
</protein>
<organism evidence="1 2">
    <name type="scientific">Hymenobacter algoricola</name>
    <dbReference type="NCBI Taxonomy" id="486267"/>
    <lineage>
        <taxon>Bacteria</taxon>
        <taxon>Pseudomonadati</taxon>
        <taxon>Bacteroidota</taxon>
        <taxon>Cytophagia</taxon>
        <taxon>Cytophagales</taxon>
        <taxon>Hymenobacteraceae</taxon>
        <taxon>Hymenobacter</taxon>
    </lineage>
</organism>
<reference evidence="2" key="1">
    <citation type="journal article" date="2019" name="Int. J. Syst. Evol. Microbiol.">
        <title>The Global Catalogue of Microorganisms (GCM) 10K type strain sequencing project: providing services to taxonomists for standard genome sequencing and annotation.</title>
        <authorList>
            <consortium name="The Broad Institute Genomics Platform"/>
            <consortium name="The Broad Institute Genome Sequencing Center for Infectious Disease"/>
            <person name="Wu L."/>
            <person name="Ma J."/>
        </authorList>
    </citation>
    <scope>NUCLEOTIDE SEQUENCE [LARGE SCALE GENOMIC DNA]</scope>
    <source>
        <strain evidence="2">JCM 17214</strain>
    </source>
</reference>
<evidence type="ECO:0000313" key="2">
    <source>
        <dbReference type="Proteomes" id="UP001499909"/>
    </source>
</evidence>
<gene>
    <name evidence="1" type="ORF">GCM10022406_27540</name>
</gene>
<comment type="caution">
    <text evidence="1">The sequence shown here is derived from an EMBL/GenBank/DDBJ whole genome shotgun (WGS) entry which is preliminary data.</text>
</comment>
<evidence type="ECO:0000313" key="1">
    <source>
        <dbReference type="EMBL" id="GAA3942925.1"/>
    </source>
</evidence>
<sequence length="98" mass="11176">MRTLSDKVCVDADEFKQEALELYKWSSEYDFEWMYLNGSKSGNVCMFFLKPNRSGTGVNKKRIKLFGENAESTEGGLRSLNRMIAIDDFLNNSESSNA</sequence>
<dbReference type="EMBL" id="BAABDH010000065">
    <property type="protein sequence ID" value="GAA3942925.1"/>
    <property type="molecule type" value="Genomic_DNA"/>
</dbReference>
<keyword evidence="2" id="KW-1185">Reference proteome</keyword>
<proteinExistence type="predicted"/>
<name>A0ABP7NDX0_9BACT</name>
<accession>A0ABP7NDX0</accession>
<dbReference type="Proteomes" id="UP001499909">
    <property type="component" value="Unassembled WGS sequence"/>
</dbReference>